<dbReference type="InterPro" id="IPR033764">
    <property type="entry name" value="Sdr_B"/>
</dbReference>
<feature type="domain" description="SD-repeat containing protein B" evidence="4">
    <location>
        <begin position="46"/>
        <end position="114"/>
    </location>
</feature>
<evidence type="ECO:0000256" key="2">
    <source>
        <dbReference type="ARBA" id="ARBA00022525"/>
    </source>
</evidence>
<dbReference type="EMBL" id="AZEZ01000017">
    <property type="protein sequence ID" value="KRL45326.1"/>
    <property type="molecule type" value="Genomic_DNA"/>
</dbReference>
<evidence type="ECO:0000256" key="1">
    <source>
        <dbReference type="ARBA" id="ARBA00004613"/>
    </source>
</evidence>
<proteinExistence type="predicted"/>
<dbReference type="GO" id="GO:0005576">
    <property type="term" value="C:extracellular region"/>
    <property type="evidence" value="ECO:0007669"/>
    <property type="project" value="UniProtKB-SubCell"/>
</dbReference>
<dbReference type="Pfam" id="PF17210">
    <property type="entry name" value="SdrD_B"/>
    <property type="match status" value="1"/>
</dbReference>
<reference evidence="5 6" key="1">
    <citation type="journal article" date="2015" name="Genome Announc.">
        <title>Expanding the biotechnology potential of lactobacilli through comparative genomics of 213 strains and associated genera.</title>
        <authorList>
            <person name="Sun Z."/>
            <person name="Harris H.M."/>
            <person name="McCann A."/>
            <person name="Guo C."/>
            <person name="Argimon S."/>
            <person name="Zhang W."/>
            <person name="Yang X."/>
            <person name="Jeffery I.B."/>
            <person name="Cooney J.C."/>
            <person name="Kagawa T.F."/>
            <person name="Liu W."/>
            <person name="Song Y."/>
            <person name="Salvetti E."/>
            <person name="Wrobel A."/>
            <person name="Rasinkangas P."/>
            <person name="Parkhill J."/>
            <person name="Rea M.C."/>
            <person name="O'Sullivan O."/>
            <person name="Ritari J."/>
            <person name="Douillard F.P."/>
            <person name="Paul Ross R."/>
            <person name="Yang R."/>
            <person name="Briner A.E."/>
            <person name="Felis G.E."/>
            <person name="de Vos W.M."/>
            <person name="Barrangou R."/>
            <person name="Klaenhammer T.R."/>
            <person name="Caufield P.W."/>
            <person name="Cui Y."/>
            <person name="Zhang H."/>
            <person name="O'Toole P.W."/>
        </authorList>
    </citation>
    <scope>NUCLEOTIDE SEQUENCE [LARGE SCALE GENOMIC DNA]</scope>
    <source>
        <strain evidence="5 6">DSM 14500</strain>
    </source>
</reference>
<evidence type="ECO:0000313" key="5">
    <source>
        <dbReference type="EMBL" id="KRL45326.1"/>
    </source>
</evidence>
<dbReference type="AlphaFoldDB" id="A0A0R1QLS5"/>
<gene>
    <name evidence="5" type="ORF">FD29_GL000581</name>
</gene>
<keyword evidence="3" id="KW-0732">Signal</keyword>
<name>A0A0R1QLS5_9LACO</name>
<protein>
    <recommendedName>
        <fullName evidence="4">SD-repeat containing protein B domain-containing protein</fullName>
    </recommendedName>
</protein>
<comment type="caution">
    <text evidence="5">The sequence shown here is derived from an EMBL/GenBank/DDBJ whole genome shotgun (WGS) entry which is preliminary data.</text>
</comment>
<organism evidence="5 6">
    <name type="scientific">Companilactobacillus mindensis DSM 14500</name>
    <dbReference type="NCBI Taxonomy" id="1423770"/>
    <lineage>
        <taxon>Bacteria</taxon>
        <taxon>Bacillati</taxon>
        <taxon>Bacillota</taxon>
        <taxon>Bacilli</taxon>
        <taxon>Lactobacillales</taxon>
        <taxon>Lactobacillaceae</taxon>
        <taxon>Companilactobacillus</taxon>
    </lineage>
</organism>
<evidence type="ECO:0000313" key="6">
    <source>
        <dbReference type="Proteomes" id="UP000050872"/>
    </source>
</evidence>
<dbReference type="RefSeq" id="WP_162253413.1">
    <property type="nucleotide sequence ID" value="NZ_AZEZ01000017.1"/>
</dbReference>
<evidence type="ECO:0000256" key="3">
    <source>
        <dbReference type="ARBA" id="ARBA00022729"/>
    </source>
</evidence>
<sequence>MPICFHLAGDIIDDIAHPIPTVSLNSKTVKIADDADTGTINGATKPGIKVHLNSLTDTPSKTVTSNDNGKFKFSGLSAGDYSISAKDGDAESSEMSVTVKGGSDDSDYEANTKAQISAFSRDMHAYLDNKYPEIAFSYDRTEDMATFSVPNEVADMSKTEQKSYVKPIYDRINTFANANDLNNTPSLYMKTQDGTMIARNGMFGFKVYAKR</sequence>
<keyword evidence="6" id="KW-1185">Reference proteome</keyword>
<comment type="subcellular location">
    <subcellularLocation>
        <location evidence="1">Secreted</location>
    </subcellularLocation>
</comment>
<dbReference type="PATRIC" id="fig|1423770.3.peg.592"/>
<keyword evidence="2" id="KW-0964">Secreted</keyword>
<accession>A0A0R1QLS5</accession>
<dbReference type="STRING" id="1423770.FD29_GL000581"/>
<dbReference type="SUPFAM" id="SSF49478">
    <property type="entry name" value="Cna protein B-type domain"/>
    <property type="match status" value="1"/>
</dbReference>
<dbReference type="Gene3D" id="2.60.40.1120">
    <property type="entry name" value="Carboxypeptidase-like, regulatory domain"/>
    <property type="match status" value="1"/>
</dbReference>
<evidence type="ECO:0000259" key="4">
    <source>
        <dbReference type="Pfam" id="PF17210"/>
    </source>
</evidence>
<dbReference type="Proteomes" id="UP000050872">
    <property type="component" value="Unassembled WGS sequence"/>
</dbReference>